<evidence type="ECO:0000256" key="6">
    <source>
        <dbReference type="HAMAP-Rule" id="MF_00181"/>
    </source>
</evidence>
<dbReference type="PANTHER" id="PTHR11963:SF23">
    <property type="entry name" value="CYTOSOL AMINOPEPTIDASE"/>
    <property type="match status" value="1"/>
</dbReference>
<dbReference type="HAMAP" id="MF_00181">
    <property type="entry name" value="Cytosol_peptidase_M17"/>
    <property type="match status" value="1"/>
</dbReference>
<keyword evidence="6" id="KW-0963">Cytoplasm</keyword>
<dbReference type="EC" id="3.4.11.10" evidence="6"/>
<accession>G0ECB4</accession>
<keyword evidence="3 6" id="KW-0031">Aminopeptidase</keyword>
<dbReference type="Pfam" id="PF00883">
    <property type="entry name" value="Peptidase_M17"/>
    <property type="match status" value="1"/>
</dbReference>
<dbReference type="KEGG" id="pfm:Pyrfu_1627"/>
<feature type="binding site" evidence="6">
    <location>
        <position position="253"/>
    </location>
    <ligand>
        <name>Mn(2+)</name>
        <dbReference type="ChEBI" id="CHEBI:29035"/>
        <label>2</label>
    </ligand>
</feature>
<dbReference type="GO" id="GO:0005737">
    <property type="term" value="C:cytoplasm"/>
    <property type="evidence" value="ECO:0007669"/>
    <property type="project" value="UniProtKB-SubCell"/>
</dbReference>
<reference evidence="8 9" key="1">
    <citation type="journal article" date="2011" name="Stand. Genomic Sci.">
        <title>Complete genome sequence of the hyperthermophilic chemolithoautotroph Pyrolobus fumarii type strain (1A).</title>
        <authorList>
            <person name="Anderson I."/>
            <person name="Goker M."/>
            <person name="Nolan M."/>
            <person name="Lucas S."/>
            <person name="Hammon N."/>
            <person name="Deshpande S."/>
            <person name="Cheng J.F."/>
            <person name="Tapia R."/>
            <person name="Han C."/>
            <person name="Goodwin L."/>
            <person name="Pitluck S."/>
            <person name="Huntemann M."/>
            <person name="Liolios K."/>
            <person name="Ivanova N."/>
            <person name="Pagani I."/>
            <person name="Mavromatis K."/>
            <person name="Ovchinikova G."/>
            <person name="Pati A."/>
            <person name="Chen A."/>
            <person name="Palaniappan K."/>
            <person name="Land M."/>
            <person name="Hauser L."/>
            <person name="Brambilla E.M."/>
            <person name="Huber H."/>
            <person name="Yasawong M."/>
            <person name="Rohde M."/>
            <person name="Spring S."/>
            <person name="Abt B."/>
            <person name="Sikorski J."/>
            <person name="Wirth R."/>
            <person name="Detter J.C."/>
            <person name="Woyke T."/>
            <person name="Bristow J."/>
            <person name="Eisen J.A."/>
            <person name="Markowitz V."/>
            <person name="Hugenholtz P."/>
            <person name="Kyrpides N.C."/>
            <person name="Klenk H.P."/>
            <person name="Lapidus A."/>
        </authorList>
    </citation>
    <scope>NUCLEOTIDE SEQUENCE [LARGE SCALE GENOMIC DNA]</scope>
    <source>
        <strain evidence="9">DSM 11204 / 1A</strain>
    </source>
</reference>
<dbReference type="eggNOG" id="arCOG04322">
    <property type="taxonomic scope" value="Archaea"/>
</dbReference>
<dbReference type="PANTHER" id="PTHR11963">
    <property type="entry name" value="LEUCINE AMINOPEPTIDASE-RELATED"/>
    <property type="match status" value="1"/>
</dbReference>
<feature type="binding site" evidence="6">
    <location>
        <position position="337"/>
    </location>
    <ligand>
        <name>Mn(2+)</name>
        <dbReference type="ChEBI" id="CHEBI:29035"/>
        <label>2</label>
    </ligand>
</feature>
<dbReference type="AlphaFoldDB" id="G0ECB4"/>
<dbReference type="InterPro" id="IPR011356">
    <property type="entry name" value="Leucine_aapep/pepB"/>
</dbReference>
<dbReference type="CDD" id="cd00433">
    <property type="entry name" value="Peptidase_M17"/>
    <property type="match status" value="1"/>
</dbReference>
<dbReference type="InterPro" id="IPR043472">
    <property type="entry name" value="Macro_dom-like"/>
</dbReference>
<keyword evidence="5 6" id="KW-0378">Hydrolase</keyword>
<gene>
    <name evidence="6" type="primary">pepA</name>
    <name evidence="8" type="ordered locus">Pyrfu_1627</name>
</gene>
<keyword evidence="9" id="KW-1185">Reference proteome</keyword>
<dbReference type="PRINTS" id="PR00481">
    <property type="entry name" value="LAMNOPPTDASE"/>
</dbReference>
<evidence type="ECO:0000256" key="2">
    <source>
        <dbReference type="ARBA" id="ARBA00009528"/>
    </source>
</evidence>
<dbReference type="Gene3D" id="3.40.630.10">
    <property type="entry name" value="Zn peptidases"/>
    <property type="match status" value="1"/>
</dbReference>
<dbReference type="GO" id="GO:0070006">
    <property type="term" value="F:metalloaminopeptidase activity"/>
    <property type="evidence" value="ECO:0007669"/>
    <property type="project" value="InterPro"/>
</dbReference>
<keyword evidence="6" id="KW-0464">Manganese</keyword>
<evidence type="ECO:0000313" key="9">
    <source>
        <dbReference type="Proteomes" id="UP000001037"/>
    </source>
</evidence>
<feature type="binding site" evidence="6">
    <location>
        <position position="258"/>
    </location>
    <ligand>
        <name>Mn(2+)</name>
        <dbReference type="ChEBI" id="CHEBI:29035"/>
        <label>1</label>
    </ligand>
</feature>
<evidence type="ECO:0000259" key="7">
    <source>
        <dbReference type="PROSITE" id="PS00631"/>
    </source>
</evidence>
<evidence type="ECO:0000313" key="8">
    <source>
        <dbReference type="EMBL" id="AEM39484.1"/>
    </source>
</evidence>
<name>G0ECB4_PYRF1</name>
<proteinExistence type="inferred from homology"/>
<dbReference type="HOGENOM" id="CLU_013734_6_0_2"/>
<dbReference type="GO" id="GO:0006508">
    <property type="term" value="P:proteolysis"/>
    <property type="evidence" value="ECO:0007669"/>
    <property type="project" value="UniProtKB-KW"/>
</dbReference>
<dbReference type="Gene3D" id="3.40.220.10">
    <property type="entry name" value="Leucine Aminopeptidase, subunit E, domain 1"/>
    <property type="match status" value="1"/>
</dbReference>
<dbReference type="InterPro" id="IPR000819">
    <property type="entry name" value="Peptidase_M17_C"/>
</dbReference>
<comment type="catalytic activity">
    <reaction evidence="6">
        <text>Release of an N-terminal amino acid, preferentially leucine, but not glutamic or aspartic acids.</text>
        <dbReference type="EC" id="3.4.11.10"/>
    </reaction>
</comment>
<organism evidence="8 9">
    <name type="scientific">Pyrolobus fumarii (strain DSM 11204 / 1A)</name>
    <dbReference type="NCBI Taxonomy" id="694429"/>
    <lineage>
        <taxon>Archaea</taxon>
        <taxon>Thermoproteota</taxon>
        <taxon>Thermoprotei</taxon>
        <taxon>Desulfurococcales</taxon>
        <taxon>Pyrodictiaceae</taxon>
        <taxon>Pyrolobus</taxon>
    </lineage>
</organism>
<dbReference type="RefSeq" id="WP_014027161.1">
    <property type="nucleotide sequence ID" value="NC_015931.1"/>
</dbReference>
<dbReference type="InParanoid" id="G0ECB4"/>
<dbReference type="InterPro" id="IPR023042">
    <property type="entry name" value="Peptidase_M17_leu_NH2_pept"/>
</dbReference>
<feature type="domain" description="Cytosol aminopeptidase" evidence="7">
    <location>
        <begin position="333"/>
        <end position="340"/>
    </location>
</feature>
<keyword evidence="6" id="KW-0479">Metal-binding</keyword>
<comment type="function">
    <text evidence="6">Presumably involved in the processing and regular turnover of intracellular proteins. Catalyzes the removal of unsubstituted N-terminal amino acids from various peptides.</text>
</comment>
<feature type="binding site" evidence="6">
    <location>
        <position position="335"/>
    </location>
    <ligand>
        <name>Mn(2+)</name>
        <dbReference type="ChEBI" id="CHEBI:29035"/>
        <label>1</label>
    </ligand>
</feature>
<sequence length="495" mass="53633">MTRLVSISTTSTTLYDAIAIITNGPIPQRLSLPREAHAPIELGDFRGRLEEVRMAYMPGKPPRVIYAGVDAEWPPELIERLRMAVASAVSYARGYRGISRLAVAVADGLVERATSGDRGVEWVYEQLVVAADMANYVYTQKSRGIAPHVIEEVGFVDAPERSLETGRIIAEAVRVARDFANAPSSEMNPEGVERLAAKLASEYGLRLRVLRARELEEHGMNGILAVGRGSSVEPRLVILEYNGGPRSIAIVGKTVTFDSGGLFLKSSDSMLDMKYDKSGGGIALGAILAAARLQLPVTVYALLPAVENMPGGSAYKPRDVLKMYGGYSVEVLSTDAEGRLTLADALSYAARELKADILVDVATLTGAAVVALGNHAAALFSNNDRLAEVFERLARFTGEYVWRMPLWPVYERQLESTVADMANTGGRPGAAIVAAKFLEKFVDDKPWLHLDIAGVAWVQDRGPKKPYYESGATAWGLRAIIELLRDVARGATVID</sequence>
<dbReference type="PROSITE" id="PS00631">
    <property type="entry name" value="CYTOSOL_AP"/>
    <property type="match status" value="1"/>
</dbReference>
<dbReference type="EC" id="3.4.11.1" evidence="6"/>
<keyword evidence="4 6" id="KW-0645">Protease</keyword>
<feature type="binding site" evidence="6">
    <location>
        <position position="276"/>
    </location>
    <ligand>
        <name>Mn(2+)</name>
        <dbReference type="ChEBI" id="CHEBI:29035"/>
        <label>2</label>
    </ligand>
</feature>
<dbReference type="GO" id="GO:0030145">
    <property type="term" value="F:manganese ion binding"/>
    <property type="evidence" value="ECO:0007669"/>
    <property type="project" value="UniProtKB-UniRule"/>
</dbReference>
<evidence type="ECO:0000256" key="1">
    <source>
        <dbReference type="ARBA" id="ARBA00000135"/>
    </source>
</evidence>
<feature type="binding site" evidence="6">
    <location>
        <position position="258"/>
    </location>
    <ligand>
        <name>Mn(2+)</name>
        <dbReference type="ChEBI" id="CHEBI:29035"/>
        <label>2</label>
    </ligand>
</feature>
<comment type="catalytic activity">
    <reaction evidence="1 6">
        <text>Release of an N-terminal amino acid, Xaa-|-Yaa-, in which Xaa is preferably Leu, but may be other amino acids including Pro although not Arg or Lys, and Yaa may be Pro. Amino acid amides and methyl esters are also readily hydrolyzed, but rates on arylamides are exceedingly low.</text>
        <dbReference type="EC" id="3.4.11.1"/>
    </reaction>
</comment>
<evidence type="ECO:0000256" key="5">
    <source>
        <dbReference type="ARBA" id="ARBA00022801"/>
    </source>
</evidence>
<evidence type="ECO:0000256" key="4">
    <source>
        <dbReference type="ARBA" id="ARBA00022670"/>
    </source>
</evidence>
<feature type="active site" evidence="6">
    <location>
        <position position="339"/>
    </location>
</feature>
<feature type="binding site" evidence="6">
    <location>
        <position position="337"/>
    </location>
    <ligand>
        <name>Mn(2+)</name>
        <dbReference type="ChEBI" id="CHEBI:29035"/>
        <label>1</label>
    </ligand>
</feature>
<comment type="cofactor">
    <cofactor evidence="6">
        <name>Mn(2+)</name>
        <dbReference type="ChEBI" id="CHEBI:29035"/>
    </cofactor>
    <text evidence="6">Binds 2 manganese ions per subunit.</text>
</comment>
<dbReference type="GeneID" id="11138814"/>
<comment type="subcellular location">
    <subcellularLocation>
        <location evidence="6">Cytoplasm</location>
    </subcellularLocation>
</comment>
<feature type="active site" evidence="6">
    <location>
        <position position="265"/>
    </location>
</feature>
<dbReference type="EMBL" id="CP002838">
    <property type="protein sequence ID" value="AEM39484.1"/>
    <property type="molecule type" value="Genomic_DNA"/>
</dbReference>
<dbReference type="Proteomes" id="UP000001037">
    <property type="component" value="Chromosome"/>
</dbReference>
<dbReference type="STRING" id="694429.Pyrfu_1627"/>
<protein>
    <recommendedName>
        <fullName evidence="6">Probable cytosol aminopeptidase</fullName>
        <ecNumber evidence="6">3.4.11.1</ecNumber>
    </recommendedName>
    <alternativeName>
        <fullName evidence="6">Leucine aminopeptidase</fullName>
        <shortName evidence="6">LAP</shortName>
        <ecNumber evidence="6">3.4.11.10</ecNumber>
    </alternativeName>
    <alternativeName>
        <fullName evidence="6">Leucyl aminopeptidase</fullName>
    </alternativeName>
</protein>
<comment type="similarity">
    <text evidence="2 6">Belongs to the peptidase M17 family.</text>
</comment>
<dbReference type="SUPFAM" id="SSF53187">
    <property type="entry name" value="Zn-dependent exopeptidases"/>
    <property type="match status" value="1"/>
</dbReference>
<evidence type="ECO:0000256" key="3">
    <source>
        <dbReference type="ARBA" id="ARBA00022438"/>
    </source>
</evidence>